<dbReference type="Pfam" id="PF01035">
    <property type="entry name" value="DNA_binding_1"/>
    <property type="match status" value="1"/>
</dbReference>
<dbReference type="InterPro" id="IPR014048">
    <property type="entry name" value="MethylDNA_cys_MeTrfase_DNA-bd"/>
</dbReference>
<organism evidence="11 12">
    <name type="scientific">Thalassotalea profundi</name>
    <dbReference type="NCBI Taxonomy" id="2036687"/>
    <lineage>
        <taxon>Bacteria</taxon>
        <taxon>Pseudomonadati</taxon>
        <taxon>Pseudomonadota</taxon>
        <taxon>Gammaproteobacteria</taxon>
        <taxon>Alteromonadales</taxon>
        <taxon>Colwelliaceae</taxon>
        <taxon>Thalassotalea</taxon>
    </lineage>
</organism>
<feature type="domain" description="Methylguanine DNA methyltransferase ribonuclease-like" evidence="10">
    <location>
        <begin position="1"/>
        <end position="71"/>
    </location>
</feature>
<dbReference type="InterPro" id="IPR036388">
    <property type="entry name" value="WH-like_DNA-bd_sf"/>
</dbReference>
<dbReference type="InterPro" id="IPR001497">
    <property type="entry name" value="MethylDNA_cys_MeTrfase_AS"/>
</dbReference>
<comment type="function">
    <text evidence="8">Involved in the cellular defense against the biological effects of O6-methylguanine (O6-MeG) and O4-methylthymine (O4-MeT) in DNA. Repairs the methylated nucleobase in DNA by stoichiometrically transferring the methyl group to a cysteine residue in the enzyme. This is a suicide reaction: the enzyme is irreversibly inactivated.</text>
</comment>
<dbReference type="Proteomes" id="UP000626370">
    <property type="component" value="Unassembled WGS sequence"/>
</dbReference>
<dbReference type="PANTHER" id="PTHR10815:SF5">
    <property type="entry name" value="METHYLATED-DNA--PROTEIN-CYSTEINE METHYLTRANSFERASE"/>
    <property type="match status" value="1"/>
</dbReference>
<comment type="miscellaneous">
    <text evidence="8">This enzyme catalyzes only one turnover and therefore is not strictly catalytic. According to one definition, an enzyme is a biocatalyst that acts repeatedly and over many reaction cycles.</text>
</comment>
<evidence type="ECO:0000256" key="8">
    <source>
        <dbReference type="HAMAP-Rule" id="MF_00772"/>
    </source>
</evidence>
<evidence type="ECO:0000256" key="1">
    <source>
        <dbReference type="ARBA" id="ARBA00001286"/>
    </source>
</evidence>
<keyword evidence="4 8" id="KW-0808">Transferase</keyword>
<evidence type="ECO:0000256" key="7">
    <source>
        <dbReference type="ARBA" id="ARBA00049348"/>
    </source>
</evidence>
<dbReference type="EMBL" id="BNAH01000005">
    <property type="protein sequence ID" value="GHE86589.1"/>
    <property type="molecule type" value="Genomic_DNA"/>
</dbReference>
<proteinExistence type="inferred from homology"/>
<evidence type="ECO:0000259" key="9">
    <source>
        <dbReference type="Pfam" id="PF01035"/>
    </source>
</evidence>
<comment type="similarity">
    <text evidence="8">Belongs to the MGMT family.</text>
</comment>
<dbReference type="RefSeq" id="WP_189377624.1">
    <property type="nucleotide sequence ID" value="NZ_BNAH01000005.1"/>
</dbReference>
<dbReference type="NCBIfam" id="TIGR00589">
    <property type="entry name" value="ogt"/>
    <property type="match status" value="1"/>
</dbReference>
<evidence type="ECO:0000256" key="3">
    <source>
        <dbReference type="ARBA" id="ARBA00022603"/>
    </source>
</evidence>
<evidence type="ECO:0000259" key="10">
    <source>
        <dbReference type="Pfam" id="PF02870"/>
    </source>
</evidence>
<evidence type="ECO:0000313" key="12">
    <source>
        <dbReference type="Proteomes" id="UP000626370"/>
    </source>
</evidence>
<dbReference type="GO" id="GO:0032259">
    <property type="term" value="P:methylation"/>
    <property type="evidence" value="ECO:0007669"/>
    <property type="project" value="UniProtKB-KW"/>
</dbReference>
<accession>A0ABQ3IMN1</accession>
<gene>
    <name evidence="11" type="ORF">GCM10011501_14740</name>
</gene>
<dbReference type="PROSITE" id="PS00374">
    <property type="entry name" value="MGMT"/>
    <property type="match status" value="1"/>
</dbReference>
<dbReference type="Pfam" id="PF02870">
    <property type="entry name" value="Methyltransf_1N"/>
    <property type="match status" value="1"/>
</dbReference>
<name>A0ABQ3IMN1_9GAMM</name>
<evidence type="ECO:0000256" key="4">
    <source>
        <dbReference type="ARBA" id="ARBA00022679"/>
    </source>
</evidence>
<evidence type="ECO:0000313" key="11">
    <source>
        <dbReference type="EMBL" id="GHE86589.1"/>
    </source>
</evidence>
<evidence type="ECO:0000256" key="6">
    <source>
        <dbReference type="ARBA" id="ARBA00023204"/>
    </source>
</evidence>
<dbReference type="Gene3D" id="3.30.160.70">
    <property type="entry name" value="Methylated DNA-protein cysteine methyltransferase domain"/>
    <property type="match status" value="1"/>
</dbReference>
<comment type="catalytic activity">
    <reaction evidence="1 8">
        <text>a 4-O-methyl-thymidine in DNA + L-cysteinyl-[protein] = a thymidine in DNA + S-methyl-L-cysteinyl-[protein]</text>
        <dbReference type="Rhea" id="RHEA:53428"/>
        <dbReference type="Rhea" id="RHEA-COMP:10131"/>
        <dbReference type="Rhea" id="RHEA-COMP:10132"/>
        <dbReference type="Rhea" id="RHEA-COMP:13555"/>
        <dbReference type="Rhea" id="RHEA-COMP:13556"/>
        <dbReference type="ChEBI" id="CHEBI:29950"/>
        <dbReference type="ChEBI" id="CHEBI:82612"/>
        <dbReference type="ChEBI" id="CHEBI:137386"/>
        <dbReference type="ChEBI" id="CHEBI:137387"/>
        <dbReference type="EC" id="2.1.1.63"/>
    </reaction>
</comment>
<reference evidence="12" key="1">
    <citation type="journal article" date="2019" name="Int. J. Syst. Evol. Microbiol.">
        <title>The Global Catalogue of Microorganisms (GCM) 10K type strain sequencing project: providing services to taxonomists for standard genome sequencing and annotation.</title>
        <authorList>
            <consortium name="The Broad Institute Genomics Platform"/>
            <consortium name="The Broad Institute Genome Sequencing Center for Infectious Disease"/>
            <person name="Wu L."/>
            <person name="Ma J."/>
        </authorList>
    </citation>
    <scope>NUCLEOTIDE SEQUENCE [LARGE SCALE GENOMIC DNA]</scope>
    <source>
        <strain evidence="12">CGMCC 1.15922</strain>
    </source>
</reference>
<dbReference type="CDD" id="cd06445">
    <property type="entry name" value="ATase"/>
    <property type="match status" value="1"/>
</dbReference>
<dbReference type="InterPro" id="IPR023546">
    <property type="entry name" value="MGMT"/>
</dbReference>
<evidence type="ECO:0000256" key="2">
    <source>
        <dbReference type="ARBA" id="ARBA00022490"/>
    </source>
</evidence>
<keyword evidence="5 8" id="KW-0227">DNA damage</keyword>
<sequence length="161" mass="17930">MYYTTYQSPFGEIILTANDKGLTALAFTEGEQPINIDTKHHKNNTYFLEVITQLQQYFSHQRTTFDLPLAPQGTPFQQKVWQTLQTISFGDTQSYAWLAKKISNEKAVRAVGSANGKNPIALIIPCHRVIGSNNKLTGYAGGLVLKAKLLTHENASFIALK</sequence>
<keyword evidence="2 8" id="KW-0963">Cytoplasm</keyword>
<dbReference type="InterPro" id="IPR008332">
    <property type="entry name" value="MethylG_MeTrfase_N"/>
</dbReference>
<comment type="subcellular location">
    <subcellularLocation>
        <location evidence="8">Cytoplasm</location>
    </subcellularLocation>
</comment>
<keyword evidence="3 8" id="KW-0489">Methyltransferase</keyword>
<protein>
    <recommendedName>
        <fullName evidence="8">Methylated-DNA--protein-cysteine methyltransferase</fullName>
        <ecNumber evidence="8">2.1.1.63</ecNumber>
    </recommendedName>
    <alternativeName>
        <fullName evidence="8">6-O-methylguanine-DNA methyltransferase</fullName>
        <shortName evidence="8">MGMT</shortName>
    </alternativeName>
    <alternativeName>
        <fullName evidence="8">O-6-methylguanine-DNA-alkyltransferase</fullName>
    </alternativeName>
</protein>
<keyword evidence="12" id="KW-1185">Reference proteome</keyword>
<keyword evidence="6 8" id="KW-0234">DNA repair</keyword>
<dbReference type="InterPro" id="IPR036217">
    <property type="entry name" value="MethylDNA_cys_MeTrfase_DNAb"/>
</dbReference>
<feature type="domain" description="Methylated-DNA-[protein]-cysteine S-methyltransferase DNA binding" evidence="9">
    <location>
        <begin position="75"/>
        <end position="154"/>
    </location>
</feature>
<dbReference type="SUPFAM" id="SSF46767">
    <property type="entry name" value="Methylated DNA-protein cysteine methyltransferase, C-terminal domain"/>
    <property type="match status" value="1"/>
</dbReference>
<dbReference type="SUPFAM" id="SSF53155">
    <property type="entry name" value="Methylated DNA-protein cysteine methyltransferase domain"/>
    <property type="match status" value="1"/>
</dbReference>
<dbReference type="GO" id="GO:0008168">
    <property type="term" value="F:methyltransferase activity"/>
    <property type="evidence" value="ECO:0007669"/>
    <property type="project" value="UniProtKB-KW"/>
</dbReference>
<comment type="catalytic activity">
    <reaction evidence="7 8">
        <text>a 6-O-methyl-2'-deoxyguanosine in DNA + L-cysteinyl-[protein] = S-methyl-L-cysteinyl-[protein] + a 2'-deoxyguanosine in DNA</text>
        <dbReference type="Rhea" id="RHEA:24000"/>
        <dbReference type="Rhea" id="RHEA-COMP:10131"/>
        <dbReference type="Rhea" id="RHEA-COMP:10132"/>
        <dbReference type="Rhea" id="RHEA-COMP:11367"/>
        <dbReference type="Rhea" id="RHEA-COMP:11368"/>
        <dbReference type="ChEBI" id="CHEBI:29950"/>
        <dbReference type="ChEBI" id="CHEBI:82612"/>
        <dbReference type="ChEBI" id="CHEBI:85445"/>
        <dbReference type="ChEBI" id="CHEBI:85448"/>
        <dbReference type="EC" id="2.1.1.63"/>
    </reaction>
</comment>
<dbReference type="Gene3D" id="1.10.10.10">
    <property type="entry name" value="Winged helix-like DNA-binding domain superfamily/Winged helix DNA-binding domain"/>
    <property type="match status" value="1"/>
</dbReference>
<comment type="caution">
    <text evidence="11">The sequence shown here is derived from an EMBL/GenBank/DDBJ whole genome shotgun (WGS) entry which is preliminary data.</text>
</comment>
<evidence type="ECO:0000256" key="5">
    <source>
        <dbReference type="ARBA" id="ARBA00022763"/>
    </source>
</evidence>
<dbReference type="PANTHER" id="PTHR10815">
    <property type="entry name" value="METHYLATED-DNA--PROTEIN-CYSTEINE METHYLTRANSFERASE"/>
    <property type="match status" value="1"/>
</dbReference>
<dbReference type="HAMAP" id="MF_00772">
    <property type="entry name" value="OGT"/>
    <property type="match status" value="1"/>
</dbReference>
<feature type="active site" description="Nucleophile; methyl group acceptor" evidence="8">
    <location>
        <position position="126"/>
    </location>
</feature>
<dbReference type="InterPro" id="IPR036631">
    <property type="entry name" value="MGMT_N_sf"/>
</dbReference>
<dbReference type="EC" id="2.1.1.63" evidence="8"/>